<dbReference type="Proteomes" id="UP000266841">
    <property type="component" value="Unassembled WGS sequence"/>
</dbReference>
<gene>
    <name evidence="2" type="ORF">THAOC_17536</name>
</gene>
<evidence type="ECO:0000256" key="1">
    <source>
        <dbReference type="SAM" id="MobiDB-lite"/>
    </source>
</evidence>
<keyword evidence="3" id="KW-1185">Reference proteome</keyword>
<proteinExistence type="predicted"/>
<feature type="compositionally biased region" description="Basic and acidic residues" evidence="1">
    <location>
        <begin position="17"/>
        <end position="27"/>
    </location>
</feature>
<protein>
    <submittedName>
        <fullName evidence="2">Uncharacterized protein</fullName>
    </submittedName>
</protein>
<dbReference type="EMBL" id="AGNL01019358">
    <property type="protein sequence ID" value="EJK61890.1"/>
    <property type="molecule type" value="Genomic_DNA"/>
</dbReference>
<evidence type="ECO:0000313" key="2">
    <source>
        <dbReference type="EMBL" id="EJK61890.1"/>
    </source>
</evidence>
<organism evidence="2 3">
    <name type="scientific">Thalassiosira oceanica</name>
    <name type="common">Marine diatom</name>
    <dbReference type="NCBI Taxonomy" id="159749"/>
    <lineage>
        <taxon>Eukaryota</taxon>
        <taxon>Sar</taxon>
        <taxon>Stramenopiles</taxon>
        <taxon>Ochrophyta</taxon>
        <taxon>Bacillariophyta</taxon>
        <taxon>Coscinodiscophyceae</taxon>
        <taxon>Thalassiosirophycidae</taxon>
        <taxon>Thalassiosirales</taxon>
        <taxon>Thalassiosiraceae</taxon>
        <taxon>Thalassiosira</taxon>
    </lineage>
</organism>
<name>K0S9B6_THAOC</name>
<feature type="non-terminal residue" evidence="2">
    <location>
        <position position="1"/>
    </location>
</feature>
<reference evidence="2 3" key="1">
    <citation type="journal article" date="2012" name="Genome Biol.">
        <title>Genome and low-iron response of an oceanic diatom adapted to chronic iron limitation.</title>
        <authorList>
            <person name="Lommer M."/>
            <person name="Specht M."/>
            <person name="Roy A.S."/>
            <person name="Kraemer L."/>
            <person name="Andreson R."/>
            <person name="Gutowska M.A."/>
            <person name="Wolf J."/>
            <person name="Bergner S.V."/>
            <person name="Schilhabel M.B."/>
            <person name="Klostermeier U.C."/>
            <person name="Beiko R.G."/>
            <person name="Rosenstiel P."/>
            <person name="Hippler M."/>
            <person name="Laroche J."/>
        </authorList>
    </citation>
    <scope>NUCLEOTIDE SEQUENCE [LARGE SCALE GENOMIC DNA]</scope>
    <source>
        <strain evidence="2 3">CCMP1005</strain>
    </source>
</reference>
<feature type="region of interest" description="Disordered" evidence="1">
    <location>
        <begin position="1"/>
        <end position="58"/>
    </location>
</feature>
<accession>K0S9B6</accession>
<dbReference type="AlphaFoldDB" id="K0S9B6"/>
<sequence length="182" mass="20255">PDKLRLFPPFSGGRGSRSSELEERIKDTPSLQHSGREGSHYQEQRRQSEERGGRLRHRDYPGDALFAGVFGPGAAPPTRSFVVSPVHPSLHDAYYQADGHRSRRAAATTRFNRSSAYRKRSSAIHAAVRQLVDVSDGLEARAMGAIHDAREAEKSAAETRRTKTRRESPRQRGHAEDTGCLL</sequence>
<comment type="caution">
    <text evidence="2">The sequence shown here is derived from an EMBL/GenBank/DDBJ whole genome shotgun (WGS) entry which is preliminary data.</text>
</comment>
<feature type="compositionally biased region" description="Basic and acidic residues" evidence="1">
    <location>
        <begin position="147"/>
        <end position="182"/>
    </location>
</feature>
<feature type="compositionally biased region" description="Basic and acidic residues" evidence="1">
    <location>
        <begin position="34"/>
        <end position="58"/>
    </location>
</feature>
<feature type="region of interest" description="Disordered" evidence="1">
    <location>
        <begin position="146"/>
        <end position="182"/>
    </location>
</feature>
<evidence type="ECO:0000313" key="3">
    <source>
        <dbReference type="Proteomes" id="UP000266841"/>
    </source>
</evidence>